<dbReference type="InterPro" id="IPR013783">
    <property type="entry name" value="Ig-like_fold"/>
</dbReference>
<evidence type="ECO:0008006" key="5">
    <source>
        <dbReference type="Google" id="ProtNLM"/>
    </source>
</evidence>
<evidence type="ECO:0000313" key="3">
    <source>
        <dbReference type="EMBL" id="RRD79364.1"/>
    </source>
</evidence>
<feature type="domain" description="BACON" evidence="1">
    <location>
        <begin position="62"/>
        <end position="109"/>
    </location>
</feature>
<dbReference type="AlphaFoldDB" id="A0A3P1Z7W7"/>
<dbReference type="EMBL" id="RQYN01000002">
    <property type="protein sequence ID" value="RRD79364.1"/>
    <property type="molecule type" value="Genomic_DNA"/>
</dbReference>
<proteinExistence type="predicted"/>
<dbReference type="RefSeq" id="WP_124789037.1">
    <property type="nucleotide sequence ID" value="NZ_RQYN01000002.1"/>
</dbReference>
<dbReference type="CDD" id="cd14948">
    <property type="entry name" value="BACON"/>
    <property type="match status" value="1"/>
</dbReference>
<name>A0A3P1Z7W7_TANFO</name>
<comment type="caution">
    <text evidence="3">The sequence shown here is derived from an EMBL/GenBank/DDBJ whole genome shotgun (WGS) entry which is preliminary data.</text>
</comment>
<accession>A0A3P1Z7W7</accession>
<evidence type="ECO:0000259" key="1">
    <source>
        <dbReference type="Pfam" id="PF13004"/>
    </source>
</evidence>
<dbReference type="InterPro" id="IPR032271">
    <property type="entry name" value="DUF4987"/>
</dbReference>
<reference evidence="3 4" key="1">
    <citation type="submission" date="2018-11" db="EMBL/GenBank/DDBJ databases">
        <title>Genomes From Bacteria Associated with the Canine Oral Cavity: a Test Case for Automated Genome-Based Taxonomic Assignment.</title>
        <authorList>
            <person name="Coil D.A."/>
            <person name="Jospin G."/>
            <person name="Darling A.E."/>
            <person name="Wallis C."/>
            <person name="Davis I.J."/>
            <person name="Harris S."/>
            <person name="Eisen J.A."/>
            <person name="Holcombe L.J."/>
            <person name="O'Flynn C."/>
        </authorList>
    </citation>
    <scope>NUCLEOTIDE SEQUENCE [LARGE SCALE GENOMIC DNA]</scope>
    <source>
        <strain evidence="3 4">OH1426_COT-023</strain>
    </source>
</reference>
<dbReference type="Proteomes" id="UP000279860">
    <property type="component" value="Unassembled WGS sequence"/>
</dbReference>
<dbReference type="InterPro" id="IPR024361">
    <property type="entry name" value="BACON"/>
</dbReference>
<dbReference type="Gene3D" id="2.60.40.10">
    <property type="entry name" value="Immunoglobulins"/>
    <property type="match status" value="1"/>
</dbReference>
<evidence type="ECO:0000259" key="2">
    <source>
        <dbReference type="Pfam" id="PF16377"/>
    </source>
</evidence>
<feature type="domain" description="DUF4987" evidence="2">
    <location>
        <begin position="194"/>
        <end position="309"/>
    </location>
</feature>
<dbReference type="Pfam" id="PF16377">
    <property type="entry name" value="DUF4987"/>
    <property type="match status" value="1"/>
</dbReference>
<organism evidence="3 4">
    <name type="scientific">Tannerella forsythia</name>
    <name type="common">Bacteroides forsythus</name>
    <dbReference type="NCBI Taxonomy" id="28112"/>
    <lineage>
        <taxon>Bacteria</taxon>
        <taxon>Pseudomonadati</taxon>
        <taxon>Bacteroidota</taxon>
        <taxon>Bacteroidia</taxon>
        <taxon>Bacteroidales</taxon>
        <taxon>Tannerellaceae</taxon>
        <taxon>Tannerella</taxon>
    </lineage>
</organism>
<protein>
    <recommendedName>
        <fullName evidence="5">BACON domain-containing protein</fullName>
    </recommendedName>
</protein>
<dbReference type="Pfam" id="PF13004">
    <property type="entry name" value="BACON"/>
    <property type="match status" value="1"/>
</dbReference>
<sequence>MKRYKLWLYIIWIPVAIGWWSCSDNEPTVEEPPFNVTKTTANFDHNGGNGTIELSSEGVQAQAGDAWLQVSVQGRNVSLTAQANKSYESRTTVVTMTKDGHTEKVPVTQMGIISITEVTSYDFPKTGGRKGFLWKTDQPYEISGADASWLSYRIVGDSLIFTAKALGLYDDTRSSKVKIKAGQYYETTVTFRQVAPYFAYEWALGDYMMEYRTAKDSVVLKLDVSLVQKAKNKTYTLKGLDFNLTVLYVDTAGIAIKSQRLTTTGDEIWLAAWQGGYGGNGFWANTKFGVISRWNKDKRKIEFTMVADGTTDEQWKDKQGHLIKPGAFLLRNTTKNTTHSPAKAARLVDMKLIKKY</sequence>
<evidence type="ECO:0000313" key="4">
    <source>
        <dbReference type="Proteomes" id="UP000279860"/>
    </source>
</evidence>
<gene>
    <name evidence="3" type="ORF">EII41_00810</name>
</gene>